<protein>
    <submittedName>
        <fullName evidence="2">Acyl carrier protein</fullName>
    </submittedName>
</protein>
<feature type="domain" description="Carrier" evidence="1">
    <location>
        <begin position="19"/>
        <end position="70"/>
    </location>
</feature>
<gene>
    <name evidence="2" type="ORF">BKA16_001639</name>
</gene>
<sequence>MTHDHPAPLTVDDVCAVVTDAIAARHGRTETIDADTQMLLTGMLDSLTLVAIVAELEKRLDAKLPEDMVVARNFRTPTALHTAVSAVLVENVR</sequence>
<dbReference type="Pfam" id="PF00550">
    <property type="entry name" value="PP-binding"/>
    <property type="match status" value="1"/>
</dbReference>
<dbReference type="EMBL" id="JACIFP010000001">
    <property type="protein sequence ID" value="MBB4135087.1"/>
    <property type="molecule type" value="Genomic_DNA"/>
</dbReference>
<dbReference type="InterPro" id="IPR009081">
    <property type="entry name" value="PP-bd_ACP"/>
</dbReference>
<comment type="caution">
    <text evidence="2">The sequence shown here is derived from an EMBL/GenBank/DDBJ whole genome shotgun (WGS) entry which is preliminary data.</text>
</comment>
<evidence type="ECO:0000313" key="3">
    <source>
        <dbReference type="Proteomes" id="UP000551501"/>
    </source>
</evidence>
<dbReference type="Proteomes" id="UP000551501">
    <property type="component" value="Unassembled WGS sequence"/>
</dbReference>
<dbReference type="RefSeq" id="WP_183370183.1">
    <property type="nucleotide sequence ID" value="NZ_BAABHL010000050.1"/>
</dbReference>
<evidence type="ECO:0000259" key="1">
    <source>
        <dbReference type="Pfam" id="PF00550"/>
    </source>
</evidence>
<dbReference type="SUPFAM" id="SSF47336">
    <property type="entry name" value="ACP-like"/>
    <property type="match status" value="1"/>
</dbReference>
<organism evidence="2 3">
    <name type="scientific">Gordonia humi</name>
    <dbReference type="NCBI Taxonomy" id="686429"/>
    <lineage>
        <taxon>Bacteria</taxon>
        <taxon>Bacillati</taxon>
        <taxon>Actinomycetota</taxon>
        <taxon>Actinomycetes</taxon>
        <taxon>Mycobacteriales</taxon>
        <taxon>Gordoniaceae</taxon>
        <taxon>Gordonia</taxon>
    </lineage>
</organism>
<accession>A0A840F6C4</accession>
<evidence type="ECO:0000313" key="2">
    <source>
        <dbReference type="EMBL" id="MBB4135087.1"/>
    </source>
</evidence>
<dbReference type="Gene3D" id="1.10.1200.10">
    <property type="entry name" value="ACP-like"/>
    <property type="match status" value="1"/>
</dbReference>
<name>A0A840F6C4_9ACTN</name>
<reference evidence="2 3" key="1">
    <citation type="submission" date="2020-08" db="EMBL/GenBank/DDBJ databases">
        <title>Sequencing the genomes of 1000 actinobacteria strains.</title>
        <authorList>
            <person name="Klenk H.-P."/>
        </authorList>
    </citation>
    <scope>NUCLEOTIDE SEQUENCE [LARGE SCALE GENOMIC DNA]</scope>
    <source>
        <strain evidence="2 3">DSM 45298</strain>
    </source>
</reference>
<dbReference type="InterPro" id="IPR036736">
    <property type="entry name" value="ACP-like_sf"/>
</dbReference>
<dbReference type="AlphaFoldDB" id="A0A840F6C4"/>
<proteinExistence type="predicted"/>
<keyword evidence="3" id="KW-1185">Reference proteome</keyword>